<comment type="catalytic activity">
    <reaction evidence="16 17">
        <text>(6S)-5,6,7,8-tetrahydrofolyl-(gamma-L-Glu)(n) + L-glutamate + ATP = (6S)-5,6,7,8-tetrahydrofolyl-(gamma-L-Glu)(n+1) + ADP + phosphate + H(+)</text>
        <dbReference type="Rhea" id="RHEA:10580"/>
        <dbReference type="Rhea" id="RHEA-COMP:14738"/>
        <dbReference type="Rhea" id="RHEA-COMP:14740"/>
        <dbReference type="ChEBI" id="CHEBI:15378"/>
        <dbReference type="ChEBI" id="CHEBI:29985"/>
        <dbReference type="ChEBI" id="CHEBI:30616"/>
        <dbReference type="ChEBI" id="CHEBI:43474"/>
        <dbReference type="ChEBI" id="CHEBI:141005"/>
        <dbReference type="ChEBI" id="CHEBI:456216"/>
        <dbReference type="EC" id="6.3.2.17"/>
    </reaction>
</comment>
<evidence type="ECO:0000259" key="20">
    <source>
        <dbReference type="Pfam" id="PF08245"/>
    </source>
</evidence>
<name>A0A2T9Z4P1_9FUNG</name>
<dbReference type="SUPFAM" id="SSF53623">
    <property type="entry name" value="MurD-like peptide ligases, catalytic domain"/>
    <property type="match status" value="2"/>
</dbReference>
<feature type="binding site" evidence="19">
    <location>
        <position position="227"/>
    </location>
    <ligand>
        <name>Mg(2+)</name>
        <dbReference type="ChEBI" id="CHEBI:18420"/>
        <label>1</label>
    </ligand>
</feature>
<evidence type="ECO:0000256" key="12">
    <source>
        <dbReference type="ARBA" id="ARBA00022840"/>
    </source>
</evidence>
<evidence type="ECO:0000256" key="2">
    <source>
        <dbReference type="ARBA" id="ARBA00004305"/>
    </source>
</evidence>
<evidence type="ECO:0000313" key="21">
    <source>
        <dbReference type="EMBL" id="PVU99568.1"/>
    </source>
</evidence>
<dbReference type="EMBL" id="MBFT01000030">
    <property type="protein sequence ID" value="PVU99568.1"/>
    <property type="molecule type" value="Genomic_DNA"/>
</dbReference>
<keyword evidence="8 17" id="KW-0436">Ligase</keyword>
<dbReference type="PANTHER" id="PTHR11136:SF5">
    <property type="entry name" value="FOLYLPOLYGLUTAMATE SYNTHASE, MITOCHONDRIAL"/>
    <property type="match status" value="1"/>
</dbReference>
<evidence type="ECO:0000256" key="8">
    <source>
        <dbReference type="ARBA" id="ARBA00022598"/>
    </source>
</evidence>
<comment type="function">
    <text evidence="17">Catalyzes conversion of folates to polyglutamate derivatives allowing concentration of folate compounds in the cell and the intracellular retention of these cofactors, which are important substrates for most of the folate-dependent enzymes that are involved in one-carbon transfer reactions involved in purine, pyrimidine and amino acid synthesis.</text>
</comment>
<evidence type="ECO:0000256" key="11">
    <source>
        <dbReference type="ARBA" id="ARBA00022792"/>
    </source>
</evidence>
<reference evidence="21 22" key="1">
    <citation type="journal article" date="2018" name="MBio">
        <title>Comparative Genomics Reveals the Core Gene Toolbox for the Fungus-Insect Symbiosis.</title>
        <authorList>
            <person name="Wang Y."/>
            <person name="Stata M."/>
            <person name="Wang W."/>
            <person name="Stajich J.E."/>
            <person name="White M.M."/>
            <person name="Moncalvo J.M."/>
        </authorList>
    </citation>
    <scope>NUCLEOTIDE SEQUENCE [LARGE SCALE GENOMIC DNA]</scope>
    <source>
        <strain evidence="21 22">AUS-77-4</strain>
    </source>
</reference>
<organism evidence="21 22">
    <name type="scientific">Furculomyces boomerangus</name>
    <dbReference type="NCBI Taxonomy" id="61424"/>
    <lineage>
        <taxon>Eukaryota</taxon>
        <taxon>Fungi</taxon>
        <taxon>Fungi incertae sedis</taxon>
        <taxon>Zoopagomycota</taxon>
        <taxon>Kickxellomycotina</taxon>
        <taxon>Harpellomycetes</taxon>
        <taxon>Harpellales</taxon>
        <taxon>Harpellaceae</taxon>
        <taxon>Furculomyces</taxon>
    </lineage>
</organism>
<dbReference type="NCBIfam" id="TIGR01499">
    <property type="entry name" value="folC"/>
    <property type="match status" value="1"/>
</dbReference>
<protein>
    <recommendedName>
        <fullName evidence="17">Folylpolyglutamate synthase</fullName>
        <ecNumber evidence="17">6.3.2.17</ecNumber>
    </recommendedName>
    <alternativeName>
        <fullName evidence="17">Folylpoly-gamma-glutamate synthetase</fullName>
    </alternativeName>
    <alternativeName>
        <fullName evidence="17">Tetrahydrofolylpolyglutamate synthase</fullName>
    </alternativeName>
</protein>
<comment type="subcellular location">
    <subcellularLocation>
        <location evidence="3">Cytoplasm</location>
    </subcellularLocation>
    <subcellularLocation>
        <location evidence="1">Mitochondrion inner membrane</location>
    </subcellularLocation>
    <subcellularLocation>
        <location evidence="2">Mitochondrion matrix</location>
    </subcellularLocation>
</comment>
<keyword evidence="13 19" id="KW-0460">Magnesium</keyword>
<evidence type="ECO:0000256" key="4">
    <source>
        <dbReference type="ARBA" id="ARBA00005150"/>
    </source>
</evidence>
<dbReference type="Gene3D" id="3.40.1190.10">
    <property type="entry name" value="Mur-like, catalytic domain"/>
    <property type="match status" value="1"/>
</dbReference>
<evidence type="ECO:0000256" key="13">
    <source>
        <dbReference type="ARBA" id="ARBA00022842"/>
    </source>
</evidence>
<dbReference type="InterPro" id="IPR036615">
    <property type="entry name" value="Mur_ligase_C_dom_sf"/>
</dbReference>
<evidence type="ECO:0000256" key="6">
    <source>
        <dbReference type="ARBA" id="ARBA00022490"/>
    </source>
</evidence>
<dbReference type="OrthoDB" id="5212574at2759"/>
<dbReference type="EC" id="6.3.2.17" evidence="17"/>
<keyword evidence="6" id="KW-0963">Cytoplasm</keyword>
<dbReference type="GO" id="GO:0046872">
    <property type="term" value="F:metal ion binding"/>
    <property type="evidence" value="ECO:0007669"/>
    <property type="project" value="UniProtKB-KW"/>
</dbReference>
<evidence type="ECO:0000256" key="1">
    <source>
        <dbReference type="ARBA" id="ARBA00004273"/>
    </source>
</evidence>
<evidence type="ECO:0000256" key="7">
    <source>
        <dbReference type="ARBA" id="ARBA00022563"/>
    </source>
</evidence>
<evidence type="ECO:0000256" key="9">
    <source>
        <dbReference type="ARBA" id="ARBA00022723"/>
    </source>
</evidence>
<comment type="caution">
    <text evidence="21">The sequence shown here is derived from an EMBL/GenBank/DDBJ whole genome shotgun (WGS) entry which is preliminary data.</text>
</comment>
<keyword evidence="10 18" id="KW-0547">Nucleotide-binding</keyword>
<keyword evidence="11" id="KW-0999">Mitochondrion inner membrane</keyword>
<dbReference type="PROSITE" id="PS01011">
    <property type="entry name" value="FOLYLPOLYGLU_SYNT_1"/>
    <property type="match status" value="1"/>
</dbReference>
<feature type="domain" description="Mur ligase central" evidence="20">
    <location>
        <begin position="212"/>
        <end position="344"/>
    </location>
</feature>
<comment type="similarity">
    <text evidence="5 17">Belongs to the folylpolyglutamate synthase family.</text>
</comment>
<dbReference type="GO" id="GO:0005743">
    <property type="term" value="C:mitochondrial inner membrane"/>
    <property type="evidence" value="ECO:0007669"/>
    <property type="project" value="UniProtKB-SubCell"/>
</dbReference>
<feature type="binding site" evidence="19">
    <location>
        <position position="255"/>
    </location>
    <ligand>
        <name>Mg(2+)</name>
        <dbReference type="ChEBI" id="CHEBI:18420"/>
        <label>1</label>
    </ligand>
</feature>
<evidence type="ECO:0000313" key="22">
    <source>
        <dbReference type="Proteomes" id="UP000245699"/>
    </source>
</evidence>
<evidence type="ECO:0000256" key="3">
    <source>
        <dbReference type="ARBA" id="ARBA00004496"/>
    </source>
</evidence>
<keyword evidence="12 18" id="KW-0067">ATP-binding</keyword>
<keyword evidence="15" id="KW-0472">Membrane</keyword>
<dbReference type="GO" id="GO:0005829">
    <property type="term" value="C:cytosol"/>
    <property type="evidence" value="ECO:0007669"/>
    <property type="project" value="TreeGrafter"/>
</dbReference>
<dbReference type="PIRSF" id="PIRSF038895">
    <property type="entry name" value="FPGS"/>
    <property type="match status" value="1"/>
</dbReference>
<evidence type="ECO:0000256" key="16">
    <source>
        <dbReference type="ARBA" id="ARBA00047493"/>
    </source>
</evidence>
<dbReference type="PANTHER" id="PTHR11136">
    <property type="entry name" value="FOLYLPOLYGLUTAMATE SYNTHASE-RELATED"/>
    <property type="match status" value="1"/>
</dbReference>
<dbReference type="AlphaFoldDB" id="A0A2T9Z4P1"/>
<keyword evidence="9 19" id="KW-0479">Metal-binding</keyword>
<dbReference type="InterPro" id="IPR036565">
    <property type="entry name" value="Mur-like_cat_sf"/>
</dbReference>
<dbReference type="InterPro" id="IPR001645">
    <property type="entry name" value="Folylpolyglutamate_synth"/>
</dbReference>
<dbReference type="Pfam" id="PF08245">
    <property type="entry name" value="Mur_ligase_M"/>
    <property type="match status" value="1"/>
</dbReference>
<dbReference type="SUPFAM" id="SSF53244">
    <property type="entry name" value="MurD-like peptide ligases, peptide-binding domain"/>
    <property type="match status" value="1"/>
</dbReference>
<dbReference type="InterPro" id="IPR013221">
    <property type="entry name" value="Mur_ligase_cen"/>
</dbReference>
<evidence type="ECO:0000256" key="18">
    <source>
        <dbReference type="PIRSR" id="PIRSR038895-1"/>
    </source>
</evidence>
<comment type="pathway">
    <text evidence="4 17">Cofactor biosynthesis; tetrahydrofolylpolyglutamate biosynthesis.</text>
</comment>
<dbReference type="Gene3D" id="3.90.190.20">
    <property type="entry name" value="Mur ligase, C-terminal domain"/>
    <property type="match status" value="1"/>
</dbReference>
<sequence length="585" mass="66409">MYSTKTYNESIELLNSLQSNASTLDQIRKHRKEADLRSIPEMIQCFKRIGYNPVDFNRLNAIHISGTKGKGSTSAFVERILRGFGKTITNQSIPVIDKNNNVHNHTSENELFEKQEKFKTGLFTSPHMIEVRERIRLDGVPISKDLFTKYFFQVWEKFHNDSDLRSPLNTSEKVLGKNENILNHNVEHDEKLISRTEKPIIPSYFRFLTLLAFHVFVQEGVSVAVIETGIGGEYDSTNILVSPTVCGITSIGLDHVDILGNSIPEIALQKAGIMKKGSVAISAPDQDSEAIKVFEKVAEERHCEFKIAKTLDQYIQHTNSLKLHAPEIGIAGEHQVINAALAVELCFQWMKRSKWSAKHPEAIQDTDIENTGKYLPEWVLEGLKKTKWPGRSHSFIPPKHPNIKWFLDGAHTKDSMNACVQWFLKETNNSKTPCILIFSPAHGRNKPELIKELIQVVNKRPFLKIIFCNKITFNPETTNKNIAHNPKELSELLDSWKNVSLENTCKNTTQNHVNLTSDLENISLLNSINDAVEYVYTNYGKQTPLNHKENNNQMIPEKEIQFNVLVTGSLHLVGGVLDVTNTPIW</sequence>
<dbReference type="PROSITE" id="PS01012">
    <property type="entry name" value="FOLYLPOLYGLU_SYNT_2"/>
    <property type="match status" value="1"/>
</dbReference>
<evidence type="ECO:0000256" key="15">
    <source>
        <dbReference type="ARBA" id="ARBA00023136"/>
    </source>
</evidence>
<dbReference type="UniPathway" id="UPA00850"/>
<dbReference type="GO" id="GO:0004326">
    <property type="term" value="F:tetrahydrofolylpolyglutamate synthase activity"/>
    <property type="evidence" value="ECO:0007669"/>
    <property type="project" value="UniProtKB-EC"/>
</dbReference>
<keyword evidence="7 17" id="KW-0554">One-carbon metabolism</keyword>
<dbReference type="InterPro" id="IPR023600">
    <property type="entry name" value="Folylpolyglutamate_synth_euk"/>
</dbReference>
<accession>A0A2T9Z4P1</accession>
<evidence type="ECO:0000256" key="14">
    <source>
        <dbReference type="ARBA" id="ARBA00023128"/>
    </source>
</evidence>
<evidence type="ECO:0000256" key="5">
    <source>
        <dbReference type="ARBA" id="ARBA00008276"/>
    </source>
</evidence>
<dbReference type="InterPro" id="IPR018109">
    <property type="entry name" value="Folylpolyglutamate_synth_CS"/>
</dbReference>
<dbReference type="GO" id="GO:0005759">
    <property type="term" value="C:mitochondrial matrix"/>
    <property type="evidence" value="ECO:0007669"/>
    <property type="project" value="UniProtKB-SubCell"/>
</dbReference>
<gene>
    <name evidence="21" type="ORF">BB559_000598</name>
</gene>
<feature type="binding site" evidence="18">
    <location>
        <position position="408"/>
    </location>
    <ligand>
        <name>ATP</name>
        <dbReference type="ChEBI" id="CHEBI:30616"/>
    </ligand>
</feature>
<comment type="cofactor">
    <cofactor evidence="17">
        <name>a monovalent cation</name>
        <dbReference type="ChEBI" id="CHEBI:60242"/>
    </cofactor>
    <text evidence="17">A monovalent cation.</text>
</comment>
<proteinExistence type="inferred from homology"/>
<evidence type="ECO:0000256" key="17">
    <source>
        <dbReference type="PIRNR" id="PIRNR038895"/>
    </source>
</evidence>
<keyword evidence="22" id="KW-1185">Reference proteome</keyword>
<dbReference type="STRING" id="61424.A0A2T9Z4P1"/>
<evidence type="ECO:0000256" key="10">
    <source>
        <dbReference type="ARBA" id="ARBA00022741"/>
    </source>
</evidence>
<dbReference type="GO" id="GO:0006730">
    <property type="term" value="P:one-carbon metabolic process"/>
    <property type="evidence" value="ECO:0007669"/>
    <property type="project" value="UniProtKB-KW"/>
</dbReference>
<keyword evidence="14" id="KW-0496">Mitochondrion</keyword>
<evidence type="ECO:0000256" key="19">
    <source>
        <dbReference type="PIRSR" id="PIRSR038895-2"/>
    </source>
</evidence>
<feature type="binding site" evidence="19">
    <location>
        <position position="125"/>
    </location>
    <ligand>
        <name>Mg(2+)</name>
        <dbReference type="ChEBI" id="CHEBI:18420"/>
        <label>1</label>
    </ligand>
</feature>
<dbReference type="GO" id="GO:0005524">
    <property type="term" value="F:ATP binding"/>
    <property type="evidence" value="ECO:0007669"/>
    <property type="project" value="UniProtKB-KW"/>
</dbReference>
<feature type="binding site" evidence="18">
    <location>
        <position position="391"/>
    </location>
    <ligand>
        <name>ATP</name>
        <dbReference type="ChEBI" id="CHEBI:30616"/>
    </ligand>
</feature>
<dbReference type="Proteomes" id="UP000245699">
    <property type="component" value="Unassembled WGS sequence"/>
</dbReference>